<dbReference type="InParanoid" id="A0A078A748"/>
<name>A0A078A748_STYLE</name>
<protein>
    <submittedName>
        <fullName evidence="1">Tpr domain containing protein</fullName>
    </submittedName>
</protein>
<organism evidence="1 2">
    <name type="scientific">Stylonychia lemnae</name>
    <name type="common">Ciliate</name>
    <dbReference type="NCBI Taxonomy" id="5949"/>
    <lineage>
        <taxon>Eukaryota</taxon>
        <taxon>Sar</taxon>
        <taxon>Alveolata</taxon>
        <taxon>Ciliophora</taxon>
        <taxon>Intramacronucleata</taxon>
        <taxon>Spirotrichea</taxon>
        <taxon>Stichotrichia</taxon>
        <taxon>Sporadotrichida</taxon>
        <taxon>Oxytrichidae</taxon>
        <taxon>Stylonychinae</taxon>
        <taxon>Stylonychia</taxon>
    </lineage>
</organism>
<keyword evidence="2" id="KW-1185">Reference proteome</keyword>
<gene>
    <name evidence="1" type="primary">Contig2206.g2372</name>
    <name evidence="1" type="ORF">STYLEM_6671</name>
</gene>
<evidence type="ECO:0000313" key="1">
    <source>
        <dbReference type="EMBL" id="CDW77706.1"/>
    </source>
</evidence>
<accession>A0A078A748</accession>
<reference evidence="1 2" key="1">
    <citation type="submission" date="2014-06" db="EMBL/GenBank/DDBJ databases">
        <authorList>
            <person name="Swart Estienne"/>
        </authorList>
    </citation>
    <scope>NUCLEOTIDE SEQUENCE [LARGE SCALE GENOMIC DNA]</scope>
    <source>
        <strain evidence="1 2">130c</strain>
    </source>
</reference>
<dbReference type="SUPFAM" id="SSF47391">
    <property type="entry name" value="Dimerization-anchoring domain of cAMP-dependent PK regulatory subunit"/>
    <property type="match status" value="1"/>
</dbReference>
<evidence type="ECO:0000313" key="2">
    <source>
        <dbReference type="Proteomes" id="UP000039865"/>
    </source>
</evidence>
<dbReference type="OrthoDB" id="312309at2759"/>
<dbReference type="Proteomes" id="UP000039865">
    <property type="component" value="Unassembled WGS sequence"/>
</dbReference>
<dbReference type="EMBL" id="CCKQ01006397">
    <property type="protein sequence ID" value="CDW77706.1"/>
    <property type="molecule type" value="Genomic_DNA"/>
</dbReference>
<proteinExistence type="predicted"/>
<dbReference type="CDD" id="cd22961">
    <property type="entry name" value="DD_TEX55-like"/>
    <property type="match status" value="1"/>
</dbReference>
<dbReference type="AlphaFoldDB" id="A0A078A748"/>
<sequence length="116" mass="13576">MNVQELLSTLSIGQEHKTKIDDIQKYIIENRIQELFNEILTNILHHRPQNAKQFIIQCLQNVKVVRPDDPHSNQIYEMKEPFLLTEDFEAIFESYDVLGIQTVPIAYLIQGINILI</sequence>